<dbReference type="Proteomes" id="UP000570823">
    <property type="component" value="Unassembled WGS sequence"/>
</dbReference>
<dbReference type="FunFam" id="2.30.180.10:FF:000032">
    <property type="entry name" value="Fasciclin domain-containing protein, putative"/>
    <property type="match status" value="1"/>
</dbReference>
<dbReference type="PANTHER" id="PTHR10900:SF77">
    <property type="entry name" value="FI19380P1"/>
    <property type="match status" value="1"/>
</dbReference>
<evidence type="ECO:0000313" key="3">
    <source>
        <dbReference type="EMBL" id="NVO66205.1"/>
    </source>
</evidence>
<evidence type="ECO:0000259" key="1">
    <source>
        <dbReference type="PROSITE" id="PS50093"/>
    </source>
</evidence>
<dbReference type="Gene3D" id="2.60.40.10">
    <property type="entry name" value="Immunoglobulins"/>
    <property type="match status" value="1"/>
</dbReference>
<dbReference type="SUPFAM" id="SSF49299">
    <property type="entry name" value="PKD domain"/>
    <property type="match status" value="1"/>
</dbReference>
<dbReference type="InterPro" id="IPR022409">
    <property type="entry name" value="PKD/Chitinase_dom"/>
</dbReference>
<feature type="domain" description="FAS1" evidence="2">
    <location>
        <begin position="173"/>
        <end position="303"/>
    </location>
</feature>
<protein>
    <submittedName>
        <fullName evidence="3">Fasciclin domain-containing protein</fullName>
    </submittedName>
</protein>
<dbReference type="PROSITE" id="PS50213">
    <property type="entry name" value="FAS1"/>
    <property type="match status" value="3"/>
</dbReference>
<organism evidence="3 4">
    <name type="scientific">Methanofollis tationis</name>
    <dbReference type="NCBI Taxonomy" id="81417"/>
    <lineage>
        <taxon>Archaea</taxon>
        <taxon>Methanobacteriati</taxon>
        <taxon>Methanobacteriota</taxon>
        <taxon>Stenosarchaea group</taxon>
        <taxon>Methanomicrobia</taxon>
        <taxon>Methanomicrobiales</taxon>
        <taxon>Methanomicrobiaceae</taxon>
        <taxon>Methanofollis</taxon>
    </lineage>
</organism>
<proteinExistence type="predicted"/>
<dbReference type="SUPFAM" id="SSF82153">
    <property type="entry name" value="FAS1 domain"/>
    <property type="match status" value="3"/>
</dbReference>
<dbReference type="SMART" id="SM00089">
    <property type="entry name" value="PKD"/>
    <property type="match status" value="1"/>
</dbReference>
<dbReference type="SMART" id="SM00554">
    <property type="entry name" value="FAS1"/>
    <property type="match status" value="3"/>
</dbReference>
<dbReference type="PROSITE" id="PS50093">
    <property type="entry name" value="PKD"/>
    <property type="match status" value="1"/>
</dbReference>
<reference evidence="3 4" key="1">
    <citation type="submission" date="2020-06" db="EMBL/GenBank/DDBJ databases">
        <title>Methanofollis fontis sp. nov., a methanogen isolated from marine sediments near a cold seep at Four-Way Closure Ridge offshore southwestern Taiwan.</title>
        <authorList>
            <person name="Chen S.-C."/>
            <person name="Teng N.-H."/>
            <person name="Lin Y.-S."/>
            <person name="Lai M.-C."/>
            <person name="Chen H.-H."/>
            <person name="Wang C.-C."/>
        </authorList>
    </citation>
    <scope>NUCLEOTIDE SEQUENCE [LARGE SCALE GENOMIC DNA]</scope>
    <source>
        <strain evidence="3 4">DSM 2702</strain>
    </source>
</reference>
<name>A0A7K4HLQ5_9EURY</name>
<dbReference type="RefSeq" id="WP_176787923.1">
    <property type="nucleotide sequence ID" value="NZ_JABXWR010000001.1"/>
</dbReference>
<comment type="caution">
    <text evidence="3">The sequence shown here is derived from an EMBL/GenBank/DDBJ whole genome shotgun (WGS) entry which is preliminary data.</text>
</comment>
<dbReference type="Pfam" id="PF02469">
    <property type="entry name" value="Fasciclin"/>
    <property type="match status" value="3"/>
</dbReference>
<feature type="domain" description="PKD" evidence="1">
    <location>
        <begin position="309"/>
        <end position="381"/>
    </location>
</feature>
<dbReference type="CDD" id="cd00146">
    <property type="entry name" value="PKD"/>
    <property type="match status" value="1"/>
</dbReference>
<dbReference type="InterPro" id="IPR000782">
    <property type="entry name" value="FAS1_domain"/>
</dbReference>
<keyword evidence="4" id="KW-1185">Reference proteome</keyword>
<sequence length="547" mass="58994">MRALKILGLCILVILASTGIAAGEDEPLPPDEEAGNLTIYDTLLNNGTFTLMVTALNQTGLNETLSTGAAYTFFAPTDEAINAYSGDILNLLLRQPDMLKILLNYHIADGTYSAADLEEMDTLQTLLGMYVAITVTEEGIRVNEALITQSDITCTNGVVHVIDAALEPPGTPKYTIYQTLNRTGNFATLVTALDVTGLNETLNGTEVYTVFAPTDGAFNNLPEGTLDALLNDTAALNEILLYHVVDGFTTRNGLVDAGKMWTLQGKTLIITETDEGVMVNDARITIADLLCRNGLIHVIDAVLVPPEEKVVDVVAEPTQGELPLTVQFAVNGTVENITSWYWDFGNGFMSTRESPLFTYHEAGVYTVSLTVTDETDRTYTAVKPDFIVVEEAAPEEMSIFQTAAADESLSTLVTALEMTGLDETLNGTEIFTLFAPTDEAFAALPEGALDALLDDTEALNDILLHHAAGGEYWAADLIGLEALEMLSGKSVRILWDEANETLMIDDALVTVSDVGCTNGVIHVIDGVLQLPEEVPEETPEETPEEEV</sequence>
<evidence type="ECO:0000259" key="2">
    <source>
        <dbReference type="PROSITE" id="PS50213"/>
    </source>
</evidence>
<dbReference type="AlphaFoldDB" id="A0A7K4HLQ5"/>
<accession>A0A7K4HLQ5</accession>
<dbReference type="GO" id="GO:0005615">
    <property type="term" value="C:extracellular space"/>
    <property type="evidence" value="ECO:0007669"/>
    <property type="project" value="TreeGrafter"/>
</dbReference>
<feature type="domain" description="FAS1" evidence="2">
    <location>
        <begin position="396"/>
        <end position="528"/>
    </location>
</feature>
<dbReference type="PANTHER" id="PTHR10900">
    <property type="entry name" value="PERIOSTIN-RELATED"/>
    <property type="match status" value="1"/>
</dbReference>
<dbReference type="EMBL" id="JABXWR010000001">
    <property type="protein sequence ID" value="NVO66205.1"/>
    <property type="molecule type" value="Genomic_DNA"/>
</dbReference>
<dbReference type="OrthoDB" id="105895at2157"/>
<dbReference type="FunFam" id="2.30.180.10:FF:000014">
    <property type="entry name" value="Stabilin 1"/>
    <property type="match status" value="2"/>
</dbReference>
<feature type="domain" description="FAS1" evidence="2">
    <location>
        <begin position="36"/>
        <end position="166"/>
    </location>
</feature>
<gene>
    <name evidence="3" type="ORF">HWN36_02510</name>
</gene>
<dbReference type="InterPro" id="IPR050904">
    <property type="entry name" value="Adhesion/Biosynth-related"/>
</dbReference>
<dbReference type="Gene3D" id="2.30.180.10">
    <property type="entry name" value="FAS1 domain"/>
    <property type="match status" value="3"/>
</dbReference>
<dbReference type="InterPro" id="IPR036378">
    <property type="entry name" value="FAS1_dom_sf"/>
</dbReference>
<dbReference type="InterPro" id="IPR013783">
    <property type="entry name" value="Ig-like_fold"/>
</dbReference>
<evidence type="ECO:0000313" key="4">
    <source>
        <dbReference type="Proteomes" id="UP000570823"/>
    </source>
</evidence>
<dbReference type="InterPro" id="IPR000601">
    <property type="entry name" value="PKD_dom"/>
</dbReference>
<dbReference type="InterPro" id="IPR035986">
    <property type="entry name" value="PKD_dom_sf"/>
</dbReference>
<dbReference type="Pfam" id="PF18911">
    <property type="entry name" value="PKD_4"/>
    <property type="match status" value="1"/>
</dbReference>